<keyword evidence="1" id="KW-0802">TPR repeat</keyword>
<dbReference type="eggNOG" id="COG0457">
    <property type="taxonomic scope" value="Bacteria"/>
</dbReference>
<organism evidence="2 3">
    <name type="scientific">Chthoniobacter flavus Ellin428</name>
    <dbReference type="NCBI Taxonomy" id="497964"/>
    <lineage>
        <taxon>Bacteria</taxon>
        <taxon>Pseudomonadati</taxon>
        <taxon>Verrucomicrobiota</taxon>
        <taxon>Spartobacteria</taxon>
        <taxon>Chthoniobacterales</taxon>
        <taxon>Chthoniobacteraceae</taxon>
        <taxon>Chthoniobacter</taxon>
    </lineage>
</organism>
<dbReference type="Pfam" id="PF07721">
    <property type="entry name" value="TPR_4"/>
    <property type="match status" value="1"/>
</dbReference>
<dbReference type="AlphaFoldDB" id="B4CWG5"/>
<dbReference type="SUPFAM" id="SSF53756">
    <property type="entry name" value="UDP-Glycosyltransferase/glycogen phosphorylase"/>
    <property type="match status" value="1"/>
</dbReference>
<dbReference type="Gene3D" id="3.40.50.2000">
    <property type="entry name" value="Glycogen Phosphorylase B"/>
    <property type="match status" value="1"/>
</dbReference>
<feature type="repeat" description="TPR" evidence="1">
    <location>
        <begin position="210"/>
        <end position="243"/>
    </location>
</feature>
<dbReference type="PANTHER" id="PTHR44809:SF1">
    <property type="entry name" value="PROTEIN O-MANNOSYL-TRANSFERASE TMTC1"/>
    <property type="match status" value="1"/>
</dbReference>
<dbReference type="PROSITE" id="PS50293">
    <property type="entry name" value="TPR_REGION"/>
    <property type="match status" value="3"/>
</dbReference>
<dbReference type="SUPFAM" id="SSF48452">
    <property type="entry name" value="TPR-like"/>
    <property type="match status" value="1"/>
</dbReference>
<dbReference type="InterPro" id="IPR019734">
    <property type="entry name" value="TPR_rpt"/>
</dbReference>
<dbReference type="PANTHER" id="PTHR44809">
    <property type="match status" value="1"/>
</dbReference>
<gene>
    <name evidence="2" type="ORF">CfE428DRAFT_1002</name>
</gene>
<feature type="repeat" description="TPR" evidence="1">
    <location>
        <begin position="142"/>
        <end position="175"/>
    </location>
</feature>
<name>B4CWG5_9BACT</name>
<sequence>MAMLTPELAFQLALGHRQAGRLPDAEALLRQIVAVQPNHTSAWHQLGLVVLQLGRPAEAVDLIRQAVALQPGNAALHSDLGVAYRMRGDLEEAITSFRNALRLHPGAGHTHRNLGDALLAAGQSEEAIASYRSAIAAQPTDAGAHNNLGNVYLHLGQLEDAAACYQRAVDLEPRLIQAQSNLGDMLTKLDRPEEGLVCAQRVLALDPNFAEGHLNMGVAYWRMGHFAEAETCYRRAIALNPNFVDAHLNLGLLLLLHGRYEEGWREYEWHWRSGTHASRRRDLAAPTWDGTPAEGKTILTYCDQGFGDTLQFVRYLPLVLEQSRAARLIVECQAALIPLLRQLGGPQIEFIPREDSKETSPPHDLHVSFFDFPLVLRRFEPLTTAEPYLKADEEKRAAWRSRLGPSGKKRVGIAWAGNPAQRDDRRRSMKPEMLRPILTIPDITFVNLQFQPPGPLPAPIAEAGVLDVREHIADFADSAALLAELDLIITVDTSVAHLAGALGRPAWVMVSFVPDFRWGIAHTDTPWYPSMRLFRQPRPGDWETVVQDVQAALRR</sequence>
<dbReference type="InterPro" id="IPR011990">
    <property type="entry name" value="TPR-like_helical_dom_sf"/>
</dbReference>
<dbReference type="Gene3D" id="1.25.40.10">
    <property type="entry name" value="Tetratricopeptide repeat domain"/>
    <property type="match status" value="2"/>
</dbReference>
<dbReference type="STRING" id="497964.CfE428DRAFT_1002"/>
<dbReference type="InParanoid" id="B4CWG5"/>
<dbReference type="PROSITE" id="PS50005">
    <property type="entry name" value="TPR"/>
    <property type="match status" value="5"/>
</dbReference>
<dbReference type="Proteomes" id="UP000005824">
    <property type="component" value="Unassembled WGS sequence"/>
</dbReference>
<evidence type="ECO:0000313" key="3">
    <source>
        <dbReference type="Proteomes" id="UP000005824"/>
    </source>
</evidence>
<dbReference type="Pfam" id="PF13432">
    <property type="entry name" value="TPR_16"/>
    <property type="match status" value="3"/>
</dbReference>
<dbReference type="InterPro" id="IPR052943">
    <property type="entry name" value="TMTC_O-mannosyl-trnsfr"/>
</dbReference>
<evidence type="ECO:0000256" key="1">
    <source>
        <dbReference type="PROSITE-ProRule" id="PRU00339"/>
    </source>
</evidence>
<dbReference type="EMBL" id="ABVL01000002">
    <property type="protein sequence ID" value="EDY21757.1"/>
    <property type="molecule type" value="Genomic_DNA"/>
</dbReference>
<proteinExistence type="predicted"/>
<reference evidence="2 3" key="1">
    <citation type="journal article" date="2011" name="J. Bacteriol.">
        <title>Genome sequence of Chthoniobacter flavus Ellin428, an aerobic heterotrophic soil bacterium.</title>
        <authorList>
            <person name="Kant R."/>
            <person name="van Passel M.W."/>
            <person name="Palva A."/>
            <person name="Lucas S."/>
            <person name="Lapidus A."/>
            <person name="Glavina Del Rio T."/>
            <person name="Dalin E."/>
            <person name="Tice H."/>
            <person name="Bruce D."/>
            <person name="Goodwin L."/>
            <person name="Pitluck S."/>
            <person name="Larimer F.W."/>
            <person name="Land M.L."/>
            <person name="Hauser L."/>
            <person name="Sangwan P."/>
            <person name="de Vos W.M."/>
            <person name="Janssen P.H."/>
            <person name="Smidt H."/>
        </authorList>
    </citation>
    <scope>NUCLEOTIDE SEQUENCE [LARGE SCALE GENOMIC DNA]</scope>
    <source>
        <strain evidence="2 3">Ellin428</strain>
    </source>
</reference>
<feature type="repeat" description="TPR" evidence="1">
    <location>
        <begin position="108"/>
        <end position="141"/>
    </location>
</feature>
<dbReference type="SMART" id="SM00028">
    <property type="entry name" value="TPR"/>
    <property type="match status" value="7"/>
</dbReference>
<comment type="caution">
    <text evidence="2">The sequence shown here is derived from an EMBL/GenBank/DDBJ whole genome shotgun (WGS) entry which is preliminary data.</text>
</comment>
<evidence type="ECO:0000313" key="2">
    <source>
        <dbReference type="EMBL" id="EDY21757.1"/>
    </source>
</evidence>
<dbReference type="GO" id="GO:0042802">
    <property type="term" value="F:identical protein binding"/>
    <property type="evidence" value="ECO:0007669"/>
    <property type="project" value="InterPro"/>
</dbReference>
<feature type="repeat" description="TPR" evidence="1">
    <location>
        <begin position="74"/>
        <end position="107"/>
    </location>
</feature>
<dbReference type="InterPro" id="IPR011717">
    <property type="entry name" value="TPR-4"/>
</dbReference>
<feature type="repeat" description="TPR" evidence="1">
    <location>
        <begin position="40"/>
        <end position="73"/>
    </location>
</feature>
<keyword evidence="3" id="KW-1185">Reference proteome</keyword>
<protein>
    <submittedName>
        <fullName evidence="2">TPR repeat-containing protein</fullName>
    </submittedName>
</protein>
<accession>B4CWG5</accession>